<dbReference type="GO" id="GO:0016746">
    <property type="term" value="F:acyltransferase activity"/>
    <property type="evidence" value="ECO:0007669"/>
    <property type="project" value="InterPro"/>
</dbReference>
<name>A0AAV8V202_9RHOD</name>
<dbReference type="SUPFAM" id="SSF53474">
    <property type="entry name" value="alpha/beta-Hydrolases"/>
    <property type="match status" value="1"/>
</dbReference>
<feature type="region of interest" description="Disordered" evidence="1">
    <location>
        <begin position="18"/>
        <end position="54"/>
    </location>
</feature>
<dbReference type="Pfam" id="PF01553">
    <property type="entry name" value="Acyltransferase"/>
    <property type="match status" value="1"/>
</dbReference>
<gene>
    <name evidence="3" type="ORF">NDN08_003693</name>
</gene>
<dbReference type="EMBL" id="JAMWBK010000003">
    <property type="protein sequence ID" value="KAJ8907212.1"/>
    <property type="molecule type" value="Genomic_DNA"/>
</dbReference>
<evidence type="ECO:0000256" key="1">
    <source>
        <dbReference type="SAM" id="MobiDB-lite"/>
    </source>
</evidence>
<dbReference type="Proteomes" id="UP001157974">
    <property type="component" value="Unassembled WGS sequence"/>
</dbReference>
<evidence type="ECO:0000259" key="2">
    <source>
        <dbReference type="SMART" id="SM00563"/>
    </source>
</evidence>
<dbReference type="GO" id="GO:0016020">
    <property type="term" value="C:membrane"/>
    <property type="evidence" value="ECO:0007669"/>
    <property type="project" value="TreeGrafter"/>
</dbReference>
<accession>A0AAV8V202</accession>
<organism evidence="3 4">
    <name type="scientific">Rhodosorus marinus</name>
    <dbReference type="NCBI Taxonomy" id="101924"/>
    <lineage>
        <taxon>Eukaryota</taxon>
        <taxon>Rhodophyta</taxon>
        <taxon>Stylonematophyceae</taxon>
        <taxon>Stylonematales</taxon>
        <taxon>Stylonemataceae</taxon>
        <taxon>Rhodosorus</taxon>
    </lineage>
</organism>
<dbReference type="Gene3D" id="3.10.490.10">
    <property type="entry name" value="Gamma-glutamyl cyclotransferase-like"/>
    <property type="match status" value="1"/>
</dbReference>
<reference evidence="3 4" key="1">
    <citation type="journal article" date="2023" name="Nat. Commun.">
        <title>Origin of minicircular mitochondrial genomes in red algae.</title>
        <authorList>
            <person name="Lee Y."/>
            <person name="Cho C.H."/>
            <person name="Lee Y.M."/>
            <person name="Park S.I."/>
            <person name="Yang J.H."/>
            <person name="West J.A."/>
            <person name="Bhattacharya D."/>
            <person name="Yoon H.S."/>
        </authorList>
    </citation>
    <scope>NUCLEOTIDE SEQUENCE [LARGE SCALE GENOMIC DNA]</scope>
    <source>
        <strain evidence="3 4">CCMP1338</strain>
        <tissue evidence="3">Whole cell</tissue>
    </source>
</reference>
<evidence type="ECO:0000313" key="4">
    <source>
        <dbReference type="Proteomes" id="UP001157974"/>
    </source>
</evidence>
<protein>
    <recommendedName>
        <fullName evidence="2">Phospholipid/glycerol acyltransferase domain-containing protein</fullName>
    </recommendedName>
</protein>
<sequence>MVGYGFVVGHHQSLLGQKEGKDSACQRRSASSFREWKTPRASLEENETSTGGNGTVKLNLSRGVWYFAYGSNLSPRKFGEEASALGGRRIKYMEARRVRLRDYRMVFDCPGIPPFESAMANLREEPGATSHGVIYLLSKESFGKLRASEAFPVEITVKVTDDDGIQREVQTFKFPSSRESEKAGPSERYLRIIHNGARYWGLENEDELLRLLRKPRSSVTKFMYDVTNFSTGVTQGIFSPQRMLRREEELVLKSEPWREGGIRLMKTTSGEGVSSDKDLLIYLPGIDGTGLGILTHVEDLKKAFEVFSIVIPVDDRSGWDVVCEKVAREIKGLLESTGRDQLVLLGESMGGVLGLLLSKNYPELVKHVVVINPATSYKNSGVATLYEAIGKSSSIPPQVYQLLPYISLPVLIDNVQFARSLLTSPERAFHMLGSVSKIGQLSDILKPPVLKHRLSLLRKASLGDEELKTIKTPTTIFATQNDILLPSLKESGRLVRLIPNSTRITLREGAHTPMLALKPEELQLANRIQRAMKVQAGKAENPSLEPDETVDNVEFEINSDAVNEAQKMMDKIKQIHSPIFVGMENVPSSHERPLLFVGNHTLYGVLDAPLLISHFHETRRTLLRGLAHPGVWNASTNIKFLRDNGVDSEKILKTFGAMPVTPRNIYKLLRARQSVLLFPGGAKEVCKTKKDRKYELLWEESSEFVRLAYRTNGLIIPVACVGPDDCYEIIFDSDEMLASPILGSEIRSRVKKLADKERARKWRGSRDLQKDARGIIQPLSLPKAPQRVYFQFGKPIDPCQAKFEDIAEEREHCAGLYAVVKRELDGLITWLLEKRESDPFRDPALRIAFEKVSGAKAPTAWDWCDRETYYD</sequence>
<dbReference type="InterPro" id="IPR002123">
    <property type="entry name" value="Plipid/glycerol_acylTrfase"/>
</dbReference>
<dbReference type="PANTHER" id="PTHR22753:SF14">
    <property type="entry name" value="MONOACYLGLYCEROL_DIACYLGLYCEROL O-ACYLTRANSFERASE"/>
    <property type="match status" value="1"/>
</dbReference>
<dbReference type="Pfam" id="PF00561">
    <property type="entry name" value="Abhydrolase_1"/>
    <property type="match status" value="1"/>
</dbReference>
<keyword evidence="4" id="KW-1185">Reference proteome</keyword>
<evidence type="ECO:0000313" key="3">
    <source>
        <dbReference type="EMBL" id="KAJ8907212.1"/>
    </source>
</evidence>
<dbReference type="InterPro" id="IPR013024">
    <property type="entry name" value="GGCT-like"/>
</dbReference>
<proteinExistence type="predicted"/>
<comment type="caution">
    <text evidence="3">The sequence shown here is derived from an EMBL/GenBank/DDBJ whole genome shotgun (WGS) entry which is preliminary data.</text>
</comment>
<dbReference type="InterPro" id="IPR029058">
    <property type="entry name" value="AB_hydrolase_fold"/>
</dbReference>
<feature type="domain" description="Phospholipid/glycerol acyltransferase" evidence="2">
    <location>
        <begin position="594"/>
        <end position="723"/>
    </location>
</feature>
<dbReference type="AlphaFoldDB" id="A0AAV8V202"/>
<dbReference type="PANTHER" id="PTHR22753">
    <property type="entry name" value="TRANSMEMBRANE PROTEIN 68"/>
    <property type="match status" value="1"/>
</dbReference>
<dbReference type="CDD" id="cd07987">
    <property type="entry name" value="LPLAT_MGAT-like"/>
    <property type="match status" value="1"/>
</dbReference>
<dbReference type="SMART" id="SM00563">
    <property type="entry name" value="PlsC"/>
    <property type="match status" value="1"/>
</dbReference>
<dbReference type="CDD" id="cd06661">
    <property type="entry name" value="GGCT_like"/>
    <property type="match status" value="1"/>
</dbReference>
<dbReference type="Gene3D" id="3.40.50.1820">
    <property type="entry name" value="alpha/beta hydrolase"/>
    <property type="match status" value="1"/>
</dbReference>
<dbReference type="InterPro" id="IPR000073">
    <property type="entry name" value="AB_hydrolase_1"/>
</dbReference>